<reference evidence="2" key="1">
    <citation type="submission" date="2020-03" db="EMBL/GenBank/DDBJ databases">
        <title>A transcriptome and proteome of the tick Rhipicephalus microplus shaped by the genetic composition of its hosts and developmental stage.</title>
        <authorList>
            <person name="Garcia G.R."/>
            <person name="Ribeiro J.M.C."/>
            <person name="Maruyama S.R."/>
            <person name="Gardinasse L.G."/>
            <person name="Nelson K."/>
            <person name="Ferreira B.R."/>
            <person name="Andrade T.G."/>
            <person name="Santos I.K.F.M."/>
        </authorList>
    </citation>
    <scope>NUCLEOTIDE SEQUENCE</scope>
    <source>
        <strain evidence="2">NSGR</strain>
        <tissue evidence="2">Salivary glands</tissue>
    </source>
</reference>
<dbReference type="EMBL" id="GIKN01002951">
    <property type="protein sequence ID" value="NIE45224.1"/>
    <property type="molecule type" value="Transcribed_RNA"/>
</dbReference>
<feature type="chain" id="PRO_5026050648" evidence="1">
    <location>
        <begin position="26"/>
        <end position="78"/>
    </location>
</feature>
<proteinExistence type="predicted"/>
<sequence>MRAELSMLVQLFVSLFTMLLNWCCSITPCLVIDAAGLYYCIYTEPAINCNHTDVSGYCVTVLTAAGLLQLHQRTFKGD</sequence>
<keyword evidence="1" id="KW-0732">Signal</keyword>
<name>A0A6G5A2M8_RHIMP</name>
<accession>A0A6G5A2M8</accession>
<organism evidence="2">
    <name type="scientific">Rhipicephalus microplus</name>
    <name type="common">Cattle tick</name>
    <name type="synonym">Boophilus microplus</name>
    <dbReference type="NCBI Taxonomy" id="6941"/>
    <lineage>
        <taxon>Eukaryota</taxon>
        <taxon>Metazoa</taxon>
        <taxon>Ecdysozoa</taxon>
        <taxon>Arthropoda</taxon>
        <taxon>Chelicerata</taxon>
        <taxon>Arachnida</taxon>
        <taxon>Acari</taxon>
        <taxon>Parasitiformes</taxon>
        <taxon>Ixodida</taxon>
        <taxon>Ixodoidea</taxon>
        <taxon>Ixodidae</taxon>
        <taxon>Rhipicephalinae</taxon>
        <taxon>Rhipicephalus</taxon>
        <taxon>Boophilus</taxon>
    </lineage>
</organism>
<feature type="signal peptide" evidence="1">
    <location>
        <begin position="1"/>
        <end position="25"/>
    </location>
</feature>
<evidence type="ECO:0000313" key="2">
    <source>
        <dbReference type="EMBL" id="NIE45224.1"/>
    </source>
</evidence>
<evidence type="ECO:0000256" key="1">
    <source>
        <dbReference type="SAM" id="SignalP"/>
    </source>
</evidence>
<dbReference type="AlphaFoldDB" id="A0A6G5A2M8"/>
<protein>
    <submittedName>
        <fullName evidence="2">Putative secreted protein</fullName>
    </submittedName>
</protein>